<dbReference type="Pfam" id="PF20684">
    <property type="entry name" value="Fung_rhodopsin"/>
    <property type="match status" value="1"/>
</dbReference>
<evidence type="ECO:0000313" key="8">
    <source>
        <dbReference type="EMBL" id="KAF2641095.1"/>
    </source>
</evidence>
<evidence type="ECO:0000256" key="1">
    <source>
        <dbReference type="ARBA" id="ARBA00004141"/>
    </source>
</evidence>
<dbReference type="AlphaFoldDB" id="A0A6A6S0R7"/>
<feature type="transmembrane region" description="Helical" evidence="6">
    <location>
        <begin position="149"/>
        <end position="169"/>
    </location>
</feature>
<dbReference type="PANTHER" id="PTHR33048:SF47">
    <property type="entry name" value="INTEGRAL MEMBRANE PROTEIN-RELATED"/>
    <property type="match status" value="1"/>
</dbReference>
<evidence type="ECO:0000256" key="5">
    <source>
        <dbReference type="ARBA" id="ARBA00038359"/>
    </source>
</evidence>
<dbReference type="EMBL" id="MU006783">
    <property type="protein sequence ID" value="KAF2641095.1"/>
    <property type="molecule type" value="Genomic_DNA"/>
</dbReference>
<gene>
    <name evidence="8" type="ORF">P280DRAFT_468773</name>
</gene>
<dbReference type="PANTHER" id="PTHR33048">
    <property type="entry name" value="PTH11-LIKE INTEGRAL MEMBRANE PROTEIN (AFU_ORTHOLOGUE AFUA_5G11245)"/>
    <property type="match status" value="1"/>
</dbReference>
<evidence type="ECO:0000256" key="6">
    <source>
        <dbReference type="SAM" id="Phobius"/>
    </source>
</evidence>
<keyword evidence="2 6" id="KW-0812">Transmembrane</keyword>
<comment type="subcellular location">
    <subcellularLocation>
        <location evidence="1">Membrane</location>
        <topology evidence="1">Multi-pass membrane protein</topology>
    </subcellularLocation>
</comment>
<feature type="transmembrane region" description="Helical" evidence="6">
    <location>
        <begin position="228"/>
        <end position="253"/>
    </location>
</feature>
<dbReference type="InterPro" id="IPR049326">
    <property type="entry name" value="Rhodopsin_dom_fungi"/>
</dbReference>
<keyword evidence="9" id="KW-1185">Reference proteome</keyword>
<evidence type="ECO:0000256" key="2">
    <source>
        <dbReference type="ARBA" id="ARBA00022692"/>
    </source>
</evidence>
<sequence>MVKALTLIVINELRSTLIMDVNDYEATSNTSDLNYAAAIGLEGTTFTLALSFCLARMGNRYARKVFTTDDAVMILGTVLITVITCIMFRMYRYHSSYPHDLPTEDAYNAVGELVITIFVSLPIAFCLIRVSIISTYLRIFPAETNVWVCYSLFGAHVVYAVWAAVAILVQCRPIRKYWDRDLEGHCINPENQDIAMLVINSAFDIIVYTWPVHYLYKLKISVKARASLIVQFSFGLVSIALSIARLVILRIMYNTKEFVHYGFLGTILVILETHIGVMCACLPYLRFVYDFFVFTLYGAETPTFRAQFRARARYRSTDLLDKPERSFLQIDEIIEVHKEHGKTGTGESGLGSEVRIIESVVLEGVKTGTSRV</sequence>
<organism evidence="8 9">
    <name type="scientific">Massarina eburnea CBS 473.64</name>
    <dbReference type="NCBI Taxonomy" id="1395130"/>
    <lineage>
        <taxon>Eukaryota</taxon>
        <taxon>Fungi</taxon>
        <taxon>Dikarya</taxon>
        <taxon>Ascomycota</taxon>
        <taxon>Pezizomycotina</taxon>
        <taxon>Dothideomycetes</taxon>
        <taxon>Pleosporomycetidae</taxon>
        <taxon>Pleosporales</taxon>
        <taxon>Massarineae</taxon>
        <taxon>Massarinaceae</taxon>
        <taxon>Massarina</taxon>
    </lineage>
</organism>
<accession>A0A6A6S0R7</accession>
<evidence type="ECO:0000256" key="3">
    <source>
        <dbReference type="ARBA" id="ARBA00022989"/>
    </source>
</evidence>
<feature type="transmembrane region" description="Helical" evidence="6">
    <location>
        <begin position="113"/>
        <end position="137"/>
    </location>
</feature>
<proteinExistence type="inferred from homology"/>
<keyword evidence="4 6" id="KW-0472">Membrane</keyword>
<feature type="transmembrane region" description="Helical" evidence="6">
    <location>
        <begin position="194"/>
        <end position="216"/>
    </location>
</feature>
<feature type="transmembrane region" description="Helical" evidence="6">
    <location>
        <begin position="259"/>
        <end position="285"/>
    </location>
</feature>
<name>A0A6A6S0R7_9PLEO</name>
<reference evidence="8" key="1">
    <citation type="journal article" date="2020" name="Stud. Mycol.">
        <title>101 Dothideomycetes genomes: a test case for predicting lifestyles and emergence of pathogens.</title>
        <authorList>
            <person name="Haridas S."/>
            <person name="Albert R."/>
            <person name="Binder M."/>
            <person name="Bloem J."/>
            <person name="Labutti K."/>
            <person name="Salamov A."/>
            <person name="Andreopoulos B."/>
            <person name="Baker S."/>
            <person name="Barry K."/>
            <person name="Bills G."/>
            <person name="Bluhm B."/>
            <person name="Cannon C."/>
            <person name="Castanera R."/>
            <person name="Culley D."/>
            <person name="Daum C."/>
            <person name="Ezra D."/>
            <person name="Gonzalez J."/>
            <person name="Henrissat B."/>
            <person name="Kuo A."/>
            <person name="Liang C."/>
            <person name="Lipzen A."/>
            <person name="Lutzoni F."/>
            <person name="Magnuson J."/>
            <person name="Mondo S."/>
            <person name="Nolan M."/>
            <person name="Ohm R."/>
            <person name="Pangilinan J."/>
            <person name="Park H.-J."/>
            <person name="Ramirez L."/>
            <person name="Alfaro M."/>
            <person name="Sun H."/>
            <person name="Tritt A."/>
            <person name="Yoshinaga Y."/>
            <person name="Zwiers L.-H."/>
            <person name="Turgeon B."/>
            <person name="Goodwin S."/>
            <person name="Spatafora J."/>
            <person name="Crous P."/>
            <person name="Grigoriev I."/>
        </authorList>
    </citation>
    <scope>NUCLEOTIDE SEQUENCE</scope>
    <source>
        <strain evidence="8">CBS 473.64</strain>
    </source>
</reference>
<dbReference type="GO" id="GO:0016020">
    <property type="term" value="C:membrane"/>
    <property type="evidence" value="ECO:0007669"/>
    <property type="project" value="UniProtKB-SubCell"/>
</dbReference>
<feature type="transmembrane region" description="Helical" evidence="6">
    <location>
        <begin position="71"/>
        <end position="93"/>
    </location>
</feature>
<dbReference type="Proteomes" id="UP000799753">
    <property type="component" value="Unassembled WGS sequence"/>
</dbReference>
<evidence type="ECO:0000259" key="7">
    <source>
        <dbReference type="Pfam" id="PF20684"/>
    </source>
</evidence>
<comment type="similarity">
    <text evidence="5">Belongs to the SAT4 family.</text>
</comment>
<keyword evidence="3 6" id="KW-1133">Transmembrane helix</keyword>
<dbReference type="InterPro" id="IPR052337">
    <property type="entry name" value="SAT4-like"/>
</dbReference>
<dbReference type="OrthoDB" id="5401779at2759"/>
<evidence type="ECO:0000256" key="4">
    <source>
        <dbReference type="ARBA" id="ARBA00023136"/>
    </source>
</evidence>
<feature type="transmembrane region" description="Helical" evidence="6">
    <location>
        <begin position="35"/>
        <end position="59"/>
    </location>
</feature>
<protein>
    <recommendedName>
        <fullName evidence="7">Rhodopsin domain-containing protein</fullName>
    </recommendedName>
</protein>
<feature type="domain" description="Rhodopsin" evidence="7">
    <location>
        <begin position="56"/>
        <end position="288"/>
    </location>
</feature>
<evidence type="ECO:0000313" key="9">
    <source>
        <dbReference type="Proteomes" id="UP000799753"/>
    </source>
</evidence>